<dbReference type="Gene3D" id="1.10.3790.10">
    <property type="entry name" value="NinB"/>
    <property type="match status" value="1"/>
</dbReference>
<dbReference type="InterPro" id="IPR036619">
    <property type="entry name" value="NinB_sf"/>
</dbReference>
<protein>
    <submittedName>
        <fullName evidence="1">Recombination protein NinB</fullName>
    </submittedName>
</protein>
<dbReference type="Proteomes" id="UP000595278">
    <property type="component" value="Chromosome"/>
</dbReference>
<dbReference type="KEGG" id="eaz:JHT90_06665"/>
<proteinExistence type="predicted"/>
<dbReference type="SUPFAM" id="SSF103370">
    <property type="entry name" value="NinB"/>
    <property type="match status" value="1"/>
</dbReference>
<organism evidence="1 2">
    <name type="scientific">Entomomonas asaccharolytica</name>
    <dbReference type="NCBI Taxonomy" id="2785331"/>
    <lineage>
        <taxon>Bacteria</taxon>
        <taxon>Pseudomonadati</taxon>
        <taxon>Pseudomonadota</taxon>
        <taxon>Gammaproteobacteria</taxon>
        <taxon>Pseudomonadales</taxon>
        <taxon>Pseudomonadaceae</taxon>
        <taxon>Entomomonas</taxon>
    </lineage>
</organism>
<dbReference type="AlphaFoldDB" id="A0A974NHL7"/>
<name>A0A974NHL7_9GAMM</name>
<dbReference type="RefSeq" id="WP_201095413.1">
    <property type="nucleotide sequence ID" value="NZ_CP067393.1"/>
</dbReference>
<accession>A0A974NHL7</accession>
<sequence length="141" mass="16565">MRSERKFRIQSQAGIELALKNVGNVLANLVDSDNSKDGYELVIRNYKSKRSLEQNKRYWAMLRLISTNVWIDYRTFNDEVWHEQFRRWFIGCEDIVLPTGTETRGISTTTLSVDEFGNYMAQIEQWCAEQGYPIMQEELVA</sequence>
<dbReference type="EMBL" id="CP067393">
    <property type="protein sequence ID" value="QQP86921.1"/>
    <property type="molecule type" value="Genomic_DNA"/>
</dbReference>
<keyword evidence="2" id="KW-1185">Reference proteome</keyword>
<dbReference type="Pfam" id="PF05772">
    <property type="entry name" value="NinB"/>
    <property type="match status" value="1"/>
</dbReference>
<reference evidence="1 2" key="1">
    <citation type="submission" date="2021-01" db="EMBL/GenBank/DDBJ databases">
        <title>Entomomonas sp. F2A isolated from a house cricket (Acheta domesticus).</title>
        <authorList>
            <person name="Spergser J."/>
            <person name="Busse H.-J."/>
        </authorList>
    </citation>
    <scope>NUCLEOTIDE SEQUENCE [LARGE SCALE GENOMIC DNA]</scope>
    <source>
        <strain evidence="1 2">F2A</strain>
    </source>
</reference>
<evidence type="ECO:0000313" key="1">
    <source>
        <dbReference type="EMBL" id="QQP86921.1"/>
    </source>
</evidence>
<dbReference type="InterPro" id="IPR008711">
    <property type="entry name" value="Recombinase_NinB"/>
</dbReference>
<gene>
    <name evidence="1" type="ORF">JHT90_06665</name>
</gene>
<evidence type="ECO:0000313" key="2">
    <source>
        <dbReference type="Proteomes" id="UP000595278"/>
    </source>
</evidence>